<keyword evidence="3" id="KW-1185">Reference proteome</keyword>
<dbReference type="Gene3D" id="3.40.630.30">
    <property type="match status" value="1"/>
</dbReference>
<protein>
    <submittedName>
        <fullName evidence="2">N-acetyltransferase</fullName>
    </submittedName>
</protein>
<dbReference type="PANTHER" id="PTHR43792:SF1">
    <property type="entry name" value="N-ACETYLTRANSFERASE DOMAIN-CONTAINING PROTEIN"/>
    <property type="match status" value="1"/>
</dbReference>
<dbReference type="InterPro" id="IPR051531">
    <property type="entry name" value="N-acetyltransferase"/>
</dbReference>
<dbReference type="EMBL" id="PVWO01000252">
    <property type="protein sequence ID" value="PSB54530.1"/>
    <property type="molecule type" value="Genomic_DNA"/>
</dbReference>
<evidence type="ECO:0000259" key="1">
    <source>
        <dbReference type="PROSITE" id="PS51186"/>
    </source>
</evidence>
<keyword evidence="2" id="KW-0808">Transferase</keyword>
<evidence type="ECO:0000313" key="2">
    <source>
        <dbReference type="EMBL" id="PSB54530.1"/>
    </source>
</evidence>
<dbReference type="PROSITE" id="PS51186">
    <property type="entry name" value="GNAT"/>
    <property type="match status" value="1"/>
</dbReference>
<comment type="caution">
    <text evidence="2">The sequence shown here is derived from an EMBL/GenBank/DDBJ whole genome shotgun (WGS) entry which is preliminary data.</text>
</comment>
<feature type="domain" description="N-acetyltransferase" evidence="1">
    <location>
        <begin position="10"/>
        <end position="168"/>
    </location>
</feature>
<reference evidence="2 3" key="1">
    <citation type="submission" date="2018-03" db="EMBL/GenBank/DDBJ databases">
        <title>The ancient ancestry and fast evolution of plastids.</title>
        <authorList>
            <person name="Moore K.R."/>
            <person name="Magnabosco C."/>
            <person name="Momper L."/>
            <person name="Gold D.A."/>
            <person name="Bosak T."/>
            <person name="Fournier G.P."/>
        </authorList>
    </citation>
    <scope>NUCLEOTIDE SEQUENCE [LARGE SCALE GENOMIC DNA]</scope>
    <source>
        <strain evidence="2 3">CCALA 037</strain>
    </source>
</reference>
<proteinExistence type="predicted"/>
<gene>
    <name evidence="2" type="ORF">C7B77_17870</name>
</gene>
<dbReference type="InterPro" id="IPR016181">
    <property type="entry name" value="Acyl_CoA_acyltransferase"/>
</dbReference>
<name>A0A2T1GBE7_9CYAN</name>
<dbReference type="AlphaFoldDB" id="A0A2T1GBE7"/>
<evidence type="ECO:0000313" key="3">
    <source>
        <dbReference type="Proteomes" id="UP000238937"/>
    </source>
</evidence>
<dbReference type="InterPro" id="IPR000182">
    <property type="entry name" value="GNAT_dom"/>
</dbReference>
<dbReference type="Proteomes" id="UP000238937">
    <property type="component" value="Unassembled WGS sequence"/>
</dbReference>
<dbReference type="GO" id="GO:0016747">
    <property type="term" value="F:acyltransferase activity, transferring groups other than amino-acyl groups"/>
    <property type="evidence" value="ECO:0007669"/>
    <property type="project" value="InterPro"/>
</dbReference>
<dbReference type="Pfam" id="PF13302">
    <property type="entry name" value="Acetyltransf_3"/>
    <property type="match status" value="1"/>
</dbReference>
<dbReference type="SUPFAM" id="SSF55729">
    <property type="entry name" value="Acyl-CoA N-acyltransferases (Nat)"/>
    <property type="match status" value="1"/>
</dbReference>
<dbReference type="OrthoDB" id="512181at2"/>
<sequence>MNFELETQRLRLQPIVASDSIALHEIFIDAYVRKYLCDDRVWELQQIEEMSLENQNLFDTQKLGLWFIKTKDTEEIVGFIGLWYFFEEEQPQLVYALIPTATKKGYATEAALKIIEYCFKELGYKYLLASCDRPNLESIKLTQRLGMREVEQRTIEDKPIVFFKIENDLVHCQD</sequence>
<dbReference type="PANTHER" id="PTHR43792">
    <property type="entry name" value="GNAT FAMILY, PUTATIVE (AFU_ORTHOLOGUE AFUA_3G00765)-RELATED-RELATED"/>
    <property type="match status" value="1"/>
</dbReference>
<organism evidence="2 3">
    <name type="scientific">Chamaesiphon polymorphus CCALA 037</name>
    <dbReference type="NCBI Taxonomy" id="2107692"/>
    <lineage>
        <taxon>Bacteria</taxon>
        <taxon>Bacillati</taxon>
        <taxon>Cyanobacteriota</taxon>
        <taxon>Cyanophyceae</taxon>
        <taxon>Gomontiellales</taxon>
        <taxon>Chamaesiphonaceae</taxon>
        <taxon>Chamaesiphon</taxon>
    </lineage>
</organism>
<accession>A0A2T1GBE7</accession>